<keyword evidence="2" id="KW-0808">Transferase</keyword>
<name>A0A0D8B6U7_9ACTN</name>
<dbReference type="InterPro" id="IPR050134">
    <property type="entry name" value="NAD-dep_sirtuin_deacylases"/>
</dbReference>
<dbReference type="InterPro" id="IPR003000">
    <property type="entry name" value="Sirtuin"/>
</dbReference>
<evidence type="ECO:0000256" key="3">
    <source>
        <dbReference type="ARBA" id="ARBA00023027"/>
    </source>
</evidence>
<keyword evidence="7" id="KW-1185">Reference proteome</keyword>
<dbReference type="InterPro" id="IPR026590">
    <property type="entry name" value="Ssirtuin_cat_dom"/>
</dbReference>
<dbReference type="Pfam" id="PF02146">
    <property type="entry name" value="SIR2"/>
    <property type="match status" value="1"/>
</dbReference>
<dbReference type="OrthoDB" id="9800582at2"/>
<dbReference type="PANTHER" id="PTHR11085">
    <property type="entry name" value="NAD-DEPENDENT PROTEIN DEACYLASE SIRTUIN-5, MITOCHONDRIAL-RELATED"/>
    <property type="match status" value="1"/>
</dbReference>
<dbReference type="PATRIC" id="fig|1502723.3.peg.6680"/>
<dbReference type="AlphaFoldDB" id="A0A0D8B6U7"/>
<dbReference type="InterPro" id="IPR029035">
    <property type="entry name" value="DHS-like_NAD/FAD-binding_dom"/>
</dbReference>
<reference evidence="6 7" key="2">
    <citation type="journal article" date="2016" name="Genome Announc.">
        <title>Permanent Draft Genome Sequences for Two Variants of Frankia sp. Strain CpI1, the First Frankia Strain Isolated from Root Nodules of Comptonia peregrina.</title>
        <authorList>
            <person name="Oshone R."/>
            <person name="Hurst S.G.IV."/>
            <person name="Abebe-Akele F."/>
            <person name="Simpson S."/>
            <person name="Morris K."/>
            <person name="Thomas W.K."/>
            <person name="Tisa L.S."/>
        </authorList>
    </citation>
    <scope>NUCLEOTIDE SEQUENCE [LARGE SCALE GENOMIC DNA]</scope>
    <source>
        <strain evidence="7">CpI1-S</strain>
    </source>
</reference>
<keyword evidence="3" id="KW-0520">NAD</keyword>
<sequence>MTHASPADRGRPVTTSAGRFTSAVETALDAAAALLAGAGALLVCAGAGMGVDSGLPDFRGDAGFWRAYPPYERLGLSFVELADPVHFRDDPTLAWGFYGHRLGLYRSTVPHEGFAVLRRWGARLPGGLHVFTSNVDGQFQRAGIDAVAEVHGSLHHLQCVRPCDGRIWPADGVTVDVDPGTMRADEPLPRCAACGELARPNILMFGDGSWLSSRTDAALHSCESWLAAVTARGGAGPLVVVEIGAGTAVPTVRRTAESVADGRLIRINPTQPAIRPGAGVSLPLGALAALTALDARLS</sequence>
<dbReference type="GO" id="GO:0017136">
    <property type="term" value="F:histone deacetylase activity, NAD-dependent"/>
    <property type="evidence" value="ECO:0007669"/>
    <property type="project" value="TreeGrafter"/>
</dbReference>
<organism evidence="6 7">
    <name type="scientific">Frankia torreyi</name>
    <dbReference type="NCBI Taxonomy" id="1856"/>
    <lineage>
        <taxon>Bacteria</taxon>
        <taxon>Bacillati</taxon>
        <taxon>Actinomycetota</taxon>
        <taxon>Actinomycetes</taxon>
        <taxon>Frankiales</taxon>
        <taxon>Frankiaceae</taxon>
        <taxon>Frankia</taxon>
    </lineage>
</organism>
<dbReference type="SUPFAM" id="SSF52467">
    <property type="entry name" value="DHS-like NAD/FAD-binding domain"/>
    <property type="match status" value="1"/>
</dbReference>
<dbReference type="EMBL" id="JYFN01000083">
    <property type="protein sequence ID" value="KJE19815.1"/>
    <property type="molecule type" value="Genomic_DNA"/>
</dbReference>
<dbReference type="PANTHER" id="PTHR11085:SF4">
    <property type="entry name" value="NAD-DEPENDENT PROTEIN DEACYLASE"/>
    <property type="match status" value="1"/>
</dbReference>
<protein>
    <recommendedName>
        <fullName evidence="1">protein acetyllysine N-acetyltransferase</fullName>
        <ecNumber evidence="1">2.3.1.286</ecNumber>
    </recommendedName>
</protein>
<evidence type="ECO:0000313" key="7">
    <source>
        <dbReference type="Proteomes" id="UP000032545"/>
    </source>
</evidence>
<comment type="caution">
    <text evidence="6">The sequence shown here is derived from an EMBL/GenBank/DDBJ whole genome shotgun (WGS) entry which is preliminary data.</text>
</comment>
<dbReference type="Proteomes" id="UP000032545">
    <property type="component" value="Unassembled WGS sequence"/>
</dbReference>
<dbReference type="PROSITE" id="PS50305">
    <property type="entry name" value="SIRTUIN"/>
    <property type="match status" value="1"/>
</dbReference>
<gene>
    <name evidence="6" type="ORF">FF36_05889</name>
</gene>
<comment type="caution">
    <text evidence="4">Lacks conserved residue(s) required for the propagation of feature annotation.</text>
</comment>
<feature type="domain" description="Deacetylase sirtuin-type" evidence="5">
    <location>
        <begin position="21"/>
        <end position="298"/>
    </location>
</feature>
<dbReference type="InterPro" id="IPR026591">
    <property type="entry name" value="Sirtuin_cat_small_dom_sf"/>
</dbReference>
<evidence type="ECO:0000313" key="6">
    <source>
        <dbReference type="EMBL" id="KJE19815.1"/>
    </source>
</evidence>
<evidence type="ECO:0000256" key="2">
    <source>
        <dbReference type="ARBA" id="ARBA00022679"/>
    </source>
</evidence>
<evidence type="ECO:0000259" key="5">
    <source>
        <dbReference type="PROSITE" id="PS50305"/>
    </source>
</evidence>
<dbReference type="Gene3D" id="3.30.1600.10">
    <property type="entry name" value="SIR2/SIRT2 'Small Domain"/>
    <property type="match status" value="1"/>
</dbReference>
<dbReference type="Gene3D" id="3.40.50.1220">
    <property type="entry name" value="TPP-binding domain"/>
    <property type="match status" value="1"/>
</dbReference>
<evidence type="ECO:0000256" key="1">
    <source>
        <dbReference type="ARBA" id="ARBA00012928"/>
    </source>
</evidence>
<dbReference type="EC" id="2.3.1.286" evidence="1"/>
<reference evidence="7" key="1">
    <citation type="submission" date="2015-02" db="EMBL/GenBank/DDBJ databases">
        <title>Draft Genome of Frankia sp. CpI1-S.</title>
        <authorList>
            <person name="Oshone R.T."/>
            <person name="Ngom M."/>
            <person name="Ghodhbane-Gtari F."/>
            <person name="Gtari M."/>
            <person name="Morris K."/>
            <person name="Thomas K."/>
            <person name="Sen A."/>
            <person name="Tisa L.S."/>
        </authorList>
    </citation>
    <scope>NUCLEOTIDE SEQUENCE [LARGE SCALE GENOMIC DNA]</scope>
    <source>
        <strain evidence="7">CpI1-S</strain>
    </source>
</reference>
<evidence type="ECO:0000256" key="4">
    <source>
        <dbReference type="PROSITE-ProRule" id="PRU00236"/>
    </source>
</evidence>
<proteinExistence type="predicted"/>
<accession>A0A0D8B6U7</accession>
<dbReference type="GO" id="GO:0070403">
    <property type="term" value="F:NAD+ binding"/>
    <property type="evidence" value="ECO:0007669"/>
    <property type="project" value="InterPro"/>
</dbReference>